<keyword evidence="3" id="KW-1133">Transmembrane helix</keyword>
<name>A0A8K0VCS4_9RHOB</name>
<feature type="domain" description="TonB C-terminal" evidence="7">
    <location>
        <begin position="244"/>
        <end position="330"/>
    </location>
</feature>
<dbReference type="GO" id="GO:0016020">
    <property type="term" value="C:membrane"/>
    <property type="evidence" value="ECO:0007669"/>
    <property type="project" value="UniProtKB-SubCell"/>
</dbReference>
<accession>A0A8K0VCS4</accession>
<evidence type="ECO:0000256" key="1">
    <source>
        <dbReference type="ARBA" id="ARBA00004167"/>
    </source>
</evidence>
<feature type="chain" id="PRO_5035476428" evidence="6">
    <location>
        <begin position="28"/>
        <end position="330"/>
    </location>
</feature>
<keyword evidence="4" id="KW-0472">Membrane</keyword>
<dbReference type="GO" id="GO:0055085">
    <property type="term" value="P:transmembrane transport"/>
    <property type="evidence" value="ECO:0007669"/>
    <property type="project" value="InterPro"/>
</dbReference>
<dbReference type="RefSeq" id="WP_202687719.1">
    <property type="nucleotide sequence ID" value="NZ_JAESVN010000002.1"/>
</dbReference>
<evidence type="ECO:0000256" key="5">
    <source>
        <dbReference type="SAM" id="MobiDB-lite"/>
    </source>
</evidence>
<evidence type="ECO:0000313" key="8">
    <source>
        <dbReference type="EMBL" id="MBL4916917.1"/>
    </source>
</evidence>
<dbReference type="Pfam" id="PF03544">
    <property type="entry name" value="TonB_C"/>
    <property type="match status" value="1"/>
</dbReference>
<evidence type="ECO:0000256" key="3">
    <source>
        <dbReference type="ARBA" id="ARBA00022989"/>
    </source>
</evidence>
<dbReference type="Gene3D" id="3.30.1150.10">
    <property type="match status" value="1"/>
</dbReference>
<sequence>MTRPTPLFRRSALVALTALGISGALHAAALLRIAPEQSVLDAGGEADAPPLLGDSFADMAEGMAVPVEPDRAETTPVAPHTLTPTPAETQQPVTDTRRTAALPQVAALAPVTPEAMPERPVETVQPLAVEPLRPAAPAERAEAAPPPEALRRVDPPPEADMALVDAPSTRPRARPEARPKTRSETSPQRQAETRTEPQPQAKPRPAPAGNAQQSARRGSTQGTETGRSQTAAAAQPAPGNGGSARAAAKYGQDVMRKIARTRKARSAERGRAVVGFVIADSGALGRVAIVQSSGSAKLDAQALDHIRRAAPFPPPPAGAPRNLSVEITGR</sequence>
<feature type="region of interest" description="Disordered" evidence="5">
    <location>
        <begin position="132"/>
        <end position="249"/>
    </location>
</feature>
<dbReference type="PROSITE" id="PS52015">
    <property type="entry name" value="TONB_CTD"/>
    <property type="match status" value="1"/>
</dbReference>
<keyword evidence="6" id="KW-0732">Signal</keyword>
<protein>
    <submittedName>
        <fullName evidence="8">TonB family protein</fullName>
    </submittedName>
</protein>
<proteinExistence type="predicted"/>
<dbReference type="SUPFAM" id="SSF74653">
    <property type="entry name" value="TolA/TonB C-terminal domain"/>
    <property type="match status" value="1"/>
</dbReference>
<feature type="compositionally biased region" description="Polar residues" evidence="5">
    <location>
        <begin position="210"/>
        <end position="225"/>
    </location>
</feature>
<feature type="compositionally biased region" description="Polar residues" evidence="5">
    <location>
        <begin position="82"/>
        <end position="93"/>
    </location>
</feature>
<dbReference type="EMBL" id="JAESVN010000002">
    <property type="protein sequence ID" value="MBL4916917.1"/>
    <property type="molecule type" value="Genomic_DNA"/>
</dbReference>
<evidence type="ECO:0000259" key="7">
    <source>
        <dbReference type="PROSITE" id="PS52015"/>
    </source>
</evidence>
<evidence type="ECO:0000256" key="6">
    <source>
        <dbReference type="SAM" id="SignalP"/>
    </source>
</evidence>
<evidence type="ECO:0000256" key="4">
    <source>
        <dbReference type="ARBA" id="ARBA00023136"/>
    </source>
</evidence>
<comment type="subcellular location">
    <subcellularLocation>
        <location evidence="1">Membrane</location>
        <topology evidence="1">Single-pass membrane protein</topology>
    </subcellularLocation>
</comment>
<feature type="signal peptide" evidence="6">
    <location>
        <begin position="1"/>
        <end position="27"/>
    </location>
</feature>
<keyword evidence="9" id="KW-1185">Reference proteome</keyword>
<keyword evidence="2" id="KW-0812">Transmembrane</keyword>
<dbReference type="InterPro" id="IPR037682">
    <property type="entry name" value="TonB_C"/>
</dbReference>
<dbReference type="InterPro" id="IPR006260">
    <property type="entry name" value="TonB/TolA_C"/>
</dbReference>
<evidence type="ECO:0000313" key="9">
    <source>
        <dbReference type="Proteomes" id="UP000648908"/>
    </source>
</evidence>
<reference evidence="8" key="1">
    <citation type="submission" date="2021-01" db="EMBL/GenBank/DDBJ databases">
        <title>Tabrizicola alba sp. nov. a motile alkaliphilic bacterium isolated from a soda lake.</title>
        <authorList>
            <person name="Szuroczki S."/>
            <person name="Abbaszade G."/>
            <person name="Schumann P."/>
            <person name="Toth E."/>
        </authorList>
    </citation>
    <scope>NUCLEOTIDE SEQUENCE</scope>
    <source>
        <strain evidence="8">DMG-N-6</strain>
    </source>
</reference>
<evidence type="ECO:0000256" key="2">
    <source>
        <dbReference type="ARBA" id="ARBA00022692"/>
    </source>
</evidence>
<feature type="region of interest" description="Disordered" evidence="5">
    <location>
        <begin position="309"/>
        <end position="330"/>
    </location>
</feature>
<dbReference type="Proteomes" id="UP000648908">
    <property type="component" value="Unassembled WGS sequence"/>
</dbReference>
<feature type="compositionally biased region" description="Basic and acidic residues" evidence="5">
    <location>
        <begin position="173"/>
        <end position="183"/>
    </location>
</feature>
<dbReference type="AlphaFoldDB" id="A0A8K0VCS4"/>
<feature type="compositionally biased region" description="Low complexity" evidence="5">
    <location>
        <begin position="226"/>
        <end position="238"/>
    </location>
</feature>
<gene>
    <name evidence="8" type="ORF">JL811_06740</name>
</gene>
<dbReference type="NCBIfam" id="TIGR01352">
    <property type="entry name" value="tonB_Cterm"/>
    <property type="match status" value="1"/>
</dbReference>
<feature type="region of interest" description="Disordered" evidence="5">
    <location>
        <begin position="73"/>
        <end position="93"/>
    </location>
</feature>
<comment type="caution">
    <text evidence="8">The sequence shown here is derived from an EMBL/GenBank/DDBJ whole genome shotgun (WGS) entry which is preliminary data.</text>
</comment>
<organism evidence="8 9">
    <name type="scientific">Szabonella alba</name>
    <dbReference type="NCBI Taxonomy" id="2804194"/>
    <lineage>
        <taxon>Bacteria</taxon>
        <taxon>Pseudomonadati</taxon>
        <taxon>Pseudomonadota</taxon>
        <taxon>Alphaproteobacteria</taxon>
        <taxon>Rhodobacterales</taxon>
        <taxon>Paracoccaceae</taxon>
        <taxon>Szabonella</taxon>
    </lineage>
</organism>